<keyword evidence="10" id="KW-1185">Reference proteome</keyword>
<dbReference type="Gene3D" id="3.40.50.300">
    <property type="entry name" value="P-loop containing nucleotide triphosphate hydrolases"/>
    <property type="match status" value="3"/>
</dbReference>
<keyword evidence="3 9" id="KW-0378">Hydrolase</keyword>
<gene>
    <name evidence="9" type="ORF">ACFQKB_16980</name>
</gene>
<evidence type="ECO:0000256" key="3">
    <source>
        <dbReference type="ARBA" id="ARBA00022801"/>
    </source>
</evidence>
<proteinExistence type="inferred from homology"/>
<evidence type="ECO:0000256" key="5">
    <source>
        <dbReference type="ARBA" id="ARBA00022840"/>
    </source>
</evidence>
<dbReference type="EC" id="3.6.4.-" evidence="9"/>
<evidence type="ECO:0000313" key="9">
    <source>
        <dbReference type="EMBL" id="MFC6881466.1"/>
    </source>
</evidence>
<dbReference type="InterPro" id="IPR041677">
    <property type="entry name" value="DNA2/NAM7_AAA_11"/>
</dbReference>
<dbReference type="PANTHER" id="PTHR43788">
    <property type="entry name" value="DNA2/NAM7 HELICASE FAMILY MEMBER"/>
    <property type="match status" value="1"/>
</dbReference>
<accession>A0ABW2CLE3</accession>
<comment type="caution">
    <text evidence="9">The sequence shown here is derived from an EMBL/GenBank/DDBJ whole genome shotgun (WGS) entry which is preliminary data.</text>
</comment>
<feature type="domain" description="DNA2/NAM7 helicase helicase" evidence="7">
    <location>
        <begin position="311"/>
        <end position="713"/>
    </location>
</feature>
<feature type="domain" description="DNA2/NAM7 helicase-like C-terminal" evidence="8">
    <location>
        <begin position="751"/>
        <end position="932"/>
    </location>
</feature>
<feature type="compositionally biased region" description="Basic and acidic residues" evidence="6">
    <location>
        <begin position="815"/>
        <end position="824"/>
    </location>
</feature>
<keyword evidence="2" id="KW-0547">Nucleotide-binding</keyword>
<evidence type="ECO:0000256" key="4">
    <source>
        <dbReference type="ARBA" id="ARBA00022806"/>
    </source>
</evidence>
<dbReference type="PANTHER" id="PTHR43788:SF8">
    <property type="entry name" value="DNA-BINDING PROTEIN SMUBP-2"/>
    <property type="match status" value="1"/>
</dbReference>
<evidence type="ECO:0000256" key="2">
    <source>
        <dbReference type="ARBA" id="ARBA00022741"/>
    </source>
</evidence>
<dbReference type="InterPro" id="IPR027417">
    <property type="entry name" value="P-loop_NTPase"/>
</dbReference>
<dbReference type="InterPro" id="IPR047187">
    <property type="entry name" value="SF1_C_Upf1"/>
</dbReference>
<keyword evidence="5" id="KW-0067">ATP-binding</keyword>
<comment type="similarity">
    <text evidence="1">Belongs to the DNA2/NAM7 helicase family.</text>
</comment>
<protein>
    <submittedName>
        <fullName evidence="9">DEAD/DEAH box helicase</fullName>
        <ecNumber evidence="9">3.6.4.-</ecNumber>
    </submittedName>
</protein>
<evidence type="ECO:0000256" key="6">
    <source>
        <dbReference type="SAM" id="MobiDB-lite"/>
    </source>
</evidence>
<reference evidence="10" key="1">
    <citation type="journal article" date="2019" name="Int. J. Syst. Evol. Microbiol.">
        <title>The Global Catalogue of Microorganisms (GCM) 10K type strain sequencing project: providing services to taxonomists for standard genome sequencing and annotation.</title>
        <authorList>
            <consortium name="The Broad Institute Genomics Platform"/>
            <consortium name="The Broad Institute Genome Sequencing Center for Infectious Disease"/>
            <person name="Wu L."/>
            <person name="Ma J."/>
        </authorList>
    </citation>
    <scope>NUCLEOTIDE SEQUENCE [LARGE SCALE GENOMIC DNA]</scope>
    <source>
        <strain evidence="10">JCM 3369</strain>
    </source>
</reference>
<dbReference type="CDD" id="cd18808">
    <property type="entry name" value="SF1_C_Upf1"/>
    <property type="match status" value="1"/>
</dbReference>
<dbReference type="EMBL" id="JBHSXS010000008">
    <property type="protein sequence ID" value="MFC6881466.1"/>
    <property type="molecule type" value="Genomic_DNA"/>
</dbReference>
<feature type="region of interest" description="Disordered" evidence="6">
    <location>
        <begin position="804"/>
        <end position="824"/>
    </location>
</feature>
<dbReference type="RefSeq" id="WP_160822876.1">
    <property type="nucleotide sequence ID" value="NZ_JBHSXS010000008.1"/>
</dbReference>
<dbReference type="Pfam" id="PF13086">
    <property type="entry name" value="AAA_11"/>
    <property type="match status" value="1"/>
</dbReference>
<dbReference type="Proteomes" id="UP001596380">
    <property type="component" value="Unassembled WGS sequence"/>
</dbReference>
<dbReference type="SUPFAM" id="SSF52540">
    <property type="entry name" value="P-loop containing nucleoside triphosphate hydrolases"/>
    <property type="match status" value="1"/>
</dbReference>
<dbReference type="GO" id="GO:0004386">
    <property type="term" value="F:helicase activity"/>
    <property type="evidence" value="ECO:0007669"/>
    <property type="project" value="UniProtKB-KW"/>
</dbReference>
<evidence type="ECO:0000259" key="7">
    <source>
        <dbReference type="Pfam" id="PF13086"/>
    </source>
</evidence>
<dbReference type="GO" id="GO:0016787">
    <property type="term" value="F:hydrolase activity"/>
    <property type="evidence" value="ECO:0007669"/>
    <property type="project" value="UniProtKB-KW"/>
</dbReference>
<evidence type="ECO:0000313" key="10">
    <source>
        <dbReference type="Proteomes" id="UP001596380"/>
    </source>
</evidence>
<name>A0ABW2CLE3_9ACTN</name>
<dbReference type="InterPro" id="IPR050534">
    <property type="entry name" value="Coronavir_polyprotein_1ab"/>
</dbReference>
<sequence>MTGKVVDLGPEVGLVWSQKFPENLMRQRARHPFLPDLQAITEDLWAFGPRQPLAGRVERGRDGRDDFLKVYVDDRYALMLFPTRDGRGYWVGGIHPLHFDDHDQVARGALLLRAGGWRVHAHPRELRHLSGWSAVQAAWNAGITGSHEPRQDLPDTHARYLDRLTTLIEQGRRIEATGGAGRLSTYRRVAPVAAVRRSARSVHAFHLLDAGRLTTGSRVHIDGEPDLRGRVEQIDEGVARVRFERPVDFDRIPEVGSFAESPNLLAYDKRSEAVEILRERRSHNPALLPALVDGVYRPFRPAVGTRPAEPLDPSQLSAFHKALEVPDLALIQGPPGTGKTRTIRQLALACAEEDRKVLITSYTNRAVDNVLKDLPDDLLVLRIGREDGVTADCEHLMLEARASELQRHIVERTEPHFRRYAAADTAGGAADALFRQFAYDRERLVEAVEDVRRRAAAVATKDGEVTFDLRHRLGTLDQATWQHQAMLAERVEVLQRLERSLARARRRAEMPLIGLFVRRRVARIDGEAAHARAEADGIHRTLAAIDNDRKGLLAELARVRGTHPELNALRRDHQQALTEQGARADQAAGVAGALRDLLDGPLPPIAADPAALAVFHEAAEQALVLARRRWELLKSWRERLGRRNEQLYGELIRYADVIGATCIGSATSEHLDDVGFDLAIVDEAGQIATVDALVPLVRARRAVMVGDHVQLPPLPDQELLTWAAAEHPDDPDLARLVTHSAFELAFPTVPPGHRELLRYQRRMPEMVARFVSEQFYGGFLETAVERTHRDDLFAAPLAFVDTSALPQKERRGRRPRPDEPWPKRSWLNDREAELAARLAAHYHARSGDWAVILPYSAQIGLVSELLAKEIGDQDAIARRVATVDSFQGGEHDTIIFGFTVSNPSGHIGFLREVRRSNVAFSRARQRLILIGDLSTLLNTGDPLFRGMVDNLHEHVRRRGDLRAYRDVMGVLGEDT</sequence>
<dbReference type="InterPro" id="IPR041679">
    <property type="entry name" value="DNA2/NAM7-like_C"/>
</dbReference>
<dbReference type="CDD" id="cd17934">
    <property type="entry name" value="DEXXQc_Upf1-like"/>
    <property type="match status" value="1"/>
</dbReference>
<keyword evidence="4 9" id="KW-0347">Helicase</keyword>
<organism evidence="9 10">
    <name type="scientific">Actinomadura yumaensis</name>
    <dbReference type="NCBI Taxonomy" id="111807"/>
    <lineage>
        <taxon>Bacteria</taxon>
        <taxon>Bacillati</taxon>
        <taxon>Actinomycetota</taxon>
        <taxon>Actinomycetes</taxon>
        <taxon>Streptosporangiales</taxon>
        <taxon>Thermomonosporaceae</taxon>
        <taxon>Actinomadura</taxon>
    </lineage>
</organism>
<evidence type="ECO:0000259" key="8">
    <source>
        <dbReference type="Pfam" id="PF13087"/>
    </source>
</evidence>
<evidence type="ECO:0000256" key="1">
    <source>
        <dbReference type="ARBA" id="ARBA00007913"/>
    </source>
</evidence>
<dbReference type="Pfam" id="PF13087">
    <property type="entry name" value="AAA_12"/>
    <property type="match status" value="1"/>
</dbReference>